<dbReference type="EMBL" id="CDPU01000114">
    <property type="protein sequence ID" value="CEO57619.1"/>
    <property type="molecule type" value="Genomic_DNA"/>
</dbReference>
<evidence type="ECO:0000259" key="2">
    <source>
        <dbReference type="Pfam" id="PF13391"/>
    </source>
</evidence>
<feature type="compositionally biased region" description="Basic and acidic residues" evidence="1">
    <location>
        <begin position="437"/>
        <end position="454"/>
    </location>
</feature>
<reference evidence="3" key="1">
    <citation type="submission" date="2015-01" db="EMBL/GenBank/DDBJ databases">
        <authorList>
            <person name="Durling Mikael"/>
        </authorList>
    </citation>
    <scope>NUCLEOTIDE SEQUENCE</scope>
</reference>
<name>A0A0B7KKB6_BIOOC</name>
<feature type="region of interest" description="Disordered" evidence="1">
    <location>
        <begin position="418"/>
        <end position="485"/>
    </location>
</feature>
<dbReference type="AlphaFoldDB" id="A0A0B7KKB6"/>
<evidence type="ECO:0000313" key="3">
    <source>
        <dbReference type="EMBL" id="CEO57619.1"/>
    </source>
</evidence>
<dbReference type="Pfam" id="PF13391">
    <property type="entry name" value="HNH_2"/>
    <property type="match status" value="1"/>
</dbReference>
<protein>
    <recommendedName>
        <fullName evidence="2">HNH nuclease domain-containing protein</fullName>
    </recommendedName>
</protein>
<accession>A0A0B7KKB6</accession>
<organism evidence="3">
    <name type="scientific">Bionectria ochroleuca</name>
    <name type="common">Gliocladium roseum</name>
    <dbReference type="NCBI Taxonomy" id="29856"/>
    <lineage>
        <taxon>Eukaryota</taxon>
        <taxon>Fungi</taxon>
        <taxon>Dikarya</taxon>
        <taxon>Ascomycota</taxon>
        <taxon>Pezizomycotina</taxon>
        <taxon>Sordariomycetes</taxon>
        <taxon>Hypocreomycetidae</taxon>
        <taxon>Hypocreales</taxon>
        <taxon>Bionectriaceae</taxon>
        <taxon>Clonostachys</taxon>
    </lineage>
</organism>
<feature type="region of interest" description="Disordered" evidence="1">
    <location>
        <begin position="180"/>
        <end position="210"/>
    </location>
</feature>
<feature type="compositionally biased region" description="Low complexity" evidence="1">
    <location>
        <begin position="189"/>
        <end position="202"/>
    </location>
</feature>
<evidence type="ECO:0000256" key="1">
    <source>
        <dbReference type="SAM" id="MobiDB-lite"/>
    </source>
</evidence>
<sequence>MLSITKSPNMTSAAVNPTMRSHGWNVELLTAPSDVPFAGVFQPAKDCFMTFRDIVNEMRLSFEFQDESSDVWNEVAFGLLAMLNVSEDECPAPKFVHGNGLDQPVPALPELELDAPQDRAILQYRVFMHRDCRLSADQPSKCHFEAGCAQRISKPIRRLEPRYLPPKKASNDPLYAAYPLRKTVRGRKPGSPSKRSVSGSVSPRKDPDIDQADEDFANMVAPPECHISDERAKMTMANFRNSCLTSAKQCAVTGMGRSWCDSPTIGPALQACHIVSQLQYHTYPDPEADADEMQEGGERASPRRLEQAWERTWASENGVLLFSHLHDMFDQRLFSIHPETLQVRAFMPYDILLAYHGRKAKVQRRVDRAALRHHYEMCCIENMAAKMPFVEQMPWRGSVVSTSGINTPLEIRSTLTGIPSPRVLESPSEQNQGQDGQHLDGDPSKRARQLERQHIPGLTSDCRDSFRSPSDSPDLAWSRKRKREHEPRIAANHKSYLTPCNSDEFLADVSWELTKYARRRKWRAIER</sequence>
<proteinExistence type="predicted"/>
<dbReference type="InterPro" id="IPR003615">
    <property type="entry name" value="HNH_nuc"/>
</dbReference>
<feature type="domain" description="HNH nuclease" evidence="2">
    <location>
        <begin position="250"/>
        <end position="337"/>
    </location>
</feature>
<gene>
    <name evidence="3" type="ORF">BN869_000013677_1</name>
</gene>